<evidence type="ECO:0000313" key="3">
    <source>
        <dbReference type="EMBL" id="KKN07300.1"/>
    </source>
</evidence>
<organism evidence="3">
    <name type="scientific">marine sediment metagenome</name>
    <dbReference type="NCBI Taxonomy" id="412755"/>
    <lineage>
        <taxon>unclassified sequences</taxon>
        <taxon>metagenomes</taxon>
        <taxon>ecological metagenomes</taxon>
    </lineage>
</organism>
<dbReference type="PROSITE" id="PS50005">
    <property type="entry name" value="TPR"/>
    <property type="match status" value="3"/>
</dbReference>
<dbReference type="Gene3D" id="1.25.40.10">
    <property type="entry name" value="Tetratricopeptide repeat domain"/>
    <property type="match status" value="3"/>
</dbReference>
<protein>
    <recommendedName>
        <fullName evidence="4">Tetratricopeptide repeat protein</fullName>
    </recommendedName>
</protein>
<dbReference type="EMBL" id="LAZR01004585">
    <property type="protein sequence ID" value="KKN07300.1"/>
    <property type="molecule type" value="Genomic_DNA"/>
</dbReference>
<gene>
    <name evidence="3" type="ORF">LCGC14_1068550</name>
</gene>
<dbReference type="Pfam" id="PF13181">
    <property type="entry name" value="TPR_8"/>
    <property type="match status" value="1"/>
</dbReference>
<dbReference type="InterPro" id="IPR036390">
    <property type="entry name" value="WH_DNA-bd_sf"/>
</dbReference>
<dbReference type="SUPFAM" id="SSF46785">
    <property type="entry name" value="Winged helix' DNA-binding domain"/>
    <property type="match status" value="1"/>
</dbReference>
<evidence type="ECO:0008006" key="4">
    <source>
        <dbReference type="Google" id="ProtNLM"/>
    </source>
</evidence>
<dbReference type="Pfam" id="PF14559">
    <property type="entry name" value="TPR_19"/>
    <property type="match status" value="1"/>
</dbReference>
<dbReference type="AlphaFoldDB" id="A0A0F9MJ12"/>
<dbReference type="InterPro" id="IPR051685">
    <property type="entry name" value="Ycf3/AcsC/BcsC/TPR_MFPF"/>
</dbReference>
<reference evidence="3" key="1">
    <citation type="journal article" date="2015" name="Nature">
        <title>Complex archaea that bridge the gap between prokaryotes and eukaryotes.</title>
        <authorList>
            <person name="Spang A."/>
            <person name="Saw J.H."/>
            <person name="Jorgensen S.L."/>
            <person name="Zaremba-Niedzwiedzka K."/>
            <person name="Martijn J."/>
            <person name="Lind A.E."/>
            <person name="van Eijk R."/>
            <person name="Schleper C."/>
            <person name="Guy L."/>
            <person name="Ettema T.J."/>
        </authorList>
    </citation>
    <scope>NUCLEOTIDE SEQUENCE</scope>
</reference>
<accession>A0A0F9MJ12</accession>
<keyword evidence="2" id="KW-0802">TPR repeat</keyword>
<proteinExistence type="predicted"/>
<dbReference type="Pfam" id="PF13432">
    <property type="entry name" value="TPR_16"/>
    <property type="match status" value="1"/>
</dbReference>
<sequence length="800" mass="95508">MTRNIIPNEIPPQIWGERRYEDIILYALGNFGALEREEFINGPENPNRMNKNTFHKWVKVLKQEGWVEVNKSGKKSVYILTSLGQDELLRRLKIYKLDFETVNKIEQKRIKNYIDSISKFFKKNKIFKSEIKLEFLKLANEITYDKFKGMFTLKKFNTLSLFLVLNHPKFYKAYDISIEEFLKKYNNFLEQEITKADLLFFIQKVVSENLYNIKFFQLSLEEDEKILYFRSNSEFGVIFETIINSRLRDLYNASNLIGNYPNDFHLKFTYETILDNLIKKHRLFHRDLEDSLYYLLDDYIKDIKDEIHRKGVLSPSDLIKLSHLSLRSPIKVKDSQFFTLKENELIVNEIKFSFLEKEYLDSSNESLLNSYDFLFKEKDYDRALEEIDKAIEQVKDSSEIFYLKFLILMVLNNFEKAEEFINKVIELEPTNILYYSDKIYNFIFLKQFQKISDVYNEVLDVKLDDSEFCIFVITSLIEYEQFEQIETLKKQEKLDLKNFTNDEFSEIDFAFRALISNQENYEKVLEIIDKQLSILEESSPQLFEYKVDALIGMKLYDEALNILDEAIEEWPEYPETGFINYNFAEMKEHNVPYELMMQETMQIIDDKIDKHSGIPQYKFYRMKADLLRRLGKYKEALKLVDKIIRLNPEILKAYTIKSLIFIELKEFNKALALIERVFRMETDDPHFRSDTDSLKELILHSIMKLTEESPDKLKYYQVYGKFLIIFEEYEKAIIAFEKIFSLKPNLFTRFNSYINIGKSYYEIGLKEIALNNLSYAKQLAEKEQNNSLIIKANEFISNIK</sequence>
<name>A0A0F9MJ12_9ZZZZ</name>
<evidence type="ECO:0000256" key="2">
    <source>
        <dbReference type="ARBA" id="ARBA00022803"/>
    </source>
</evidence>
<evidence type="ECO:0000256" key="1">
    <source>
        <dbReference type="ARBA" id="ARBA00022737"/>
    </source>
</evidence>
<dbReference type="SUPFAM" id="SSF48452">
    <property type="entry name" value="TPR-like"/>
    <property type="match status" value="2"/>
</dbReference>
<dbReference type="PANTHER" id="PTHR44943">
    <property type="entry name" value="CELLULOSE SYNTHASE OPERON PROTEIN C"/>
    <property type="match status" value="1"/>
</dbReference>
<comment type="caution">
    <text evidence="3">The sequence shown here is derived from an EMBL/GenBank/DDBJ whole genome shotgun (WGS) entry which is preliminary data.</text>
</comment>
<dbReference type="SMART" id="SM00028">
    <property type="entry name" value="TPR"/>
    <property type="match status" value="7"/>
</dbReference>
<dbReference type="PANTHER" id="PTHR44943:SF4">
    <property type="entry name" value="TPR REPEAT-CONTAINING PROTEIN MJ0798"/>
    <property type="match status" value="1"/>
</dbReference>
<keyword evidence="1" id="KW-0677">Repeat</keyword>
<dbReference type="InterPro" id="IPR011990">
    <property type="entry name" value="TPR-like_helical_dom_sf"/>
</dbReference>
<dbReference type="InterPro" id="IPR019734">
    <property type="entry name" value="TPR_rpt"/>
</dbReference>